<organism evidence="2">
    <name type="scientific">Melampsora larici-populina (strain 98AG31 / pathotype 3-4-7)</name>
    <name type="common">Poplar leaf rust fungus</name>
    <dbReference type="NCBI Taxonomy" id="747676"/>
    <lineage>
        <taxon>Eukaryota</taxon>
        <taxon>Fungi</taxon>
        <taxon>Dikarya</taxon>
        <taxon>Basidiomycota</taxon>
        <taxon>Pucciniomycotina</taxon>
        <taxon>Pucciniomycetes</taxon>
        <taxon>Pucciniales</taxon>
        <taxon>Melampsoraceae</taxon>
        <taxon>Melampsora</taxon>
    </lineage>
</organism>
<dbReference type="GeneID" id="18937352"/>
<dbReference type="RefSeq" id="XP_007407080.1">
    <property type="nucleotide sequence ID" value="XM_007407018.1"/>
</dbReference>
<dbReference type="AlphaFoldDB" id="F4RD80"/>
<proteinExistence type="predicted"/>
<sequence length="67" mass="7175">MIQLVALQLIIKTPVIRTTTLGMVITAALIRMLMVADGLHITPVTTLMKAGAVQPGMSRKVISLAVY</sequence>
<dbReference type="VEuPathDB" id="FungiDB:MELLADRAFT_95785"/>
<keyword evidence="2" id="KW-1185">Reference proteome</keyword>
<dbReference type="EMBL" id="GL883097">
    <property type="protein sequence ID" value="EGG09353.1"/>
    <property type="molecule type" value="Genomic_DNA"/>
</dbReference>
<reference evidence="2" key="1">
    <citation type="journal article" date="2011" name="Proc. Natl. Acad. Sci. U.S.A.">
        <title>Obligate biotrophy features unraveled by the genomic analysis of rust fungi.</title>
        <authorList>
            <person name="Duplessis S."/>
            <person name="Cuomo C.A."/>
            <person name="Lin Y.-C."/>
            <person name="Aerts A."/>
            <person name="Tisserant E."/>
            <person name="Veneault-Fourrey C."/>
            <person name="Joly D.L."/>
            <person name="Hacquard S."/>
            <person name="Amselem J."/>
            <person name="Cantarel B.L."/>
            <person name="Chiu R."/>
            <person name="Coutinho P.M."/>
            <person name="Feau N."/>
            <person name="Field M."/>
            <person name="Frey P."/>
            <person name="Gelhaye E."/>
            <person name="Goldberg J."/>
            <person name="Grabherr M.G."/>
            <person name="Kodira C.D."/>
            <person name="Kohler A."/>
            <person name="Kuees U."/>
            <person name="Lindquist E.A."/>
            <person name="Lucas S.M."/>
            <person name="Mago R."/>
            <person name="Mauceli E."/>
            <person name="Morin E."/>
            <person name="Murat C."/>
            <person name="Pangilinan J.L."/>
            <person name="Park R."/>
            <person name="Pearson M."/>
            <person name="Quesneville H."/>
            <person name="Rouhier N."/>
            <person name="Sakthikumar S."/>
            <person name="Salamov A.A."/>
            <person name="Schmutz J."/>
            <person name="Selles B."/>
            <person name="Shapiro H."/>
            <person name="Tanguay P."/>
            <person name="Tuskan G.A."/>
            <person name="Henrissat B."/>
            <person name="Van de Peer Y."/>
            <person name="Rouze P."/>
            <person name="Ellis J.G."/>
            <person name="Dodds P.N."/>
            <person name="Schein J.E."/>
            <person name="Zhong S."/>
            <person name="Hamelin R.C."/>
            <person name="Grigoriev I.V."/>
            <person name="Szabo L.J."/>
            <person name="Martin F."/>
        </authorList>
    </citation>
    <scope>NUCLEOTIDE SEQUENCE [LARGE SCALE GENOMIC DNA]</scope>
    <source>
        <strain evidence="2">98AG31 / pathotype 3-4-7</strain>
    </source>
</reference>
<dbReference type="HOGENOM" id="CLU_2812927_0_0_1"/>
<evidence type="ECO:0000313" key="1">
    <source>
        <dbReference type="EMBL" id="EGG09353.1"/>
    </source>
</evidence>
<dbReference type="InParanoid" id="F4RD80"/>
<protein>
    <submittedName>
        <fullName evidence="1">Uncharacterized protein</fullName>
    </submittedName>
</protein>
<evidence type="ECO:0000313" key="2">
    <source>
        <dbReference type="Proteomes" id="UP000001072"/>
    </source>
</evidence>
<dbReference type="Proteomes" id="UP000001072">
    <property type="component" value="Unassembled WGS sequence"/>
</dbReference>
<gene>
    <name evidence="1" type="ORF">MELLADRAFT_95785</name>
</gene>
<dbReference type="KEGG" id="mlr:MELLADRAFT_95785"/>
<accession>F4RD80</accession>
<name>F4RD80_MELLP</name>